<proteinExistence type="predicted"/>
<dbReference type="CDD" id="cd03020">
    <property type="entry name" value="DsbA_DsbC_DsbG"/>
    <property type="match status" value="1"/>
</dbReference>
<reference evidence="2" key="1">
    <citation type="journal article" date="2020" name="mSystems">
        <title>Genome- and Community-Level Interaction Insights into Carbon Utilization and Element Cycling Functions of Hydrothermarchaeota in Hydrothermal Sediment.</title>
        <authorList>
            <person name="Zhou Z."/>
            <person name="Liu Y."/>
            <person name="Xu W."/>
            <person name="Pan J."/>
            <person name="Luo Z.H."/>
            <person name="Li M."/>
        </authorList>
    </citation>
    <scope>NUCLEOTIDE SEQUENCE [LARGE SCALE GENOMIC DNA]</scope>
    <source>
        <strain evidence="2">HyVt-501</strain>
    </source>
</reference>
<dbReference type="Gene3D" id="3.40.30.10">
    <property type="entry name" value="Glutaredoxin"/>
    <property type="match status" value="1"/>
</dbReference>
<dbReference type="Pfam" id="PF13098">
    <property type="entry name" value="Thioredoxin_2"/>
    <property type="match status" value="1"/>
</dbReference>
<dbReference type="InterPro" id="IPR012336">
    <property type="entry name" value="Thioredoxin-like_fold"/>
</dbReference>
<feature type="domain" description="Thioredoxin-like fold" evidence="1">
    <location>
        <begin position="122"/>
        <end position="228"/>
    </location>
</feature>
<dbReference type="EMBL" id="DRNB01000008">
    <property type="protein sequence ID" value="HHJ63335.1"/>
    <property type="molecule type" value="Genomic_DNA"/>
</dbReference>
<dbReference type="InterPro" id="IPR051470">
    <property type="entry name" value="Thiol:disulfide_interchange"/>
</dbReference>
<dbReference type="SUPFAM" id="SSF52833">
    <property type="entry name" value="Thioredoxin-like"/>
    <property type="match status" value="1"/>
</dbReference>
<dbReference type="InterPro" id="IPR033954">
    <property type="entry name" value="DiS-bond_Isoase_DsbC/G"/>
</dbReference>
<evidence type="ECO:0000259" key="1">
    <source>
        <dbReference type="Pfam" id="PF13098"/>
    </source>
</evidence>
<evidence type="ECO:0000313" key="2">
    <source>
        <dbReference type="EMBL" id="HHJ63335.1"/>
    </source>
</evidence>
<sequence length="238" mass="28002">MSKDLEDGYMKRFFSVLLPFVALAGICEEVKLSDHAPIPPYKVESKREVFGLCEMIININGQLVPVYASKDFIISGEMFSYRRQITQSQLERIKEKVIKENLSKIETLRYFSYKPENVKEGRYFYFISDPDCPFCQRVKGKVKELADRYGYEVRIIWYPLPFHREAKPKAVAHYCENRTYEDYLKDEYGQKQCEEGKKEVEKNLRVLRTFVRGTPTFVFPNGEVVVGANLRKLEEVMR</sequence>
<dbReference type="InterPro" id="IPR036249">
    <property type="entry name" value="Thioredoxin-like_sf"/>
</dbReference>
<gene>
    <name evidence="2" type="ORF">ENJ61_00345</name>
</gene>
<accession>A0A7C5Q7G5</accession>
<name>A0A7C5Q7G5_AQUAO</name>
<organism evidence="2">
    <name type="scientific">Aquifex aeolicus</name>
    <dbReference type="NCBI Taxonomy" id="63363"/>
    <lineage>
        <taxon>Bacteria</taxon>
        <taxon>Pseudomonadati</taxon>
        <taxon>Aquificota</taxon>
        <taxon>Aquificia</taxon>
        <taxon>Aquificales</taxon>
        <taxon>Aquificaceae</taxon>
        <taxon>Aquifex</taxon>
    </lineage>
</organism>
<protein>
    <submittedName>
        <fullName evidence="2">DsbC family protein</fullName>
    </submittedName>
</protein>
<comment type="caution">
    <text evidence="2">The sequence shown here is derived from an EMBL/GenBank/DDBJ whole genome shotgun (WGS) entry which is preliminary data.</text>
</comment>
<dbReference type="PANTHER" id="PTHR35272">
    <property type="entry name" value="THIOL:DISULFIDE INTERCHANGE PROTEIN DSBC-RELATED"/>
    <property type="match status" value="1"/>
</dbReference>
<dbReference type="Proteomes" id="UP000885792">
    <property type="component" value="Unassembled WGS sequence"/>
</dbReference>
<dbReference type="AlphaFoldDB" id="A0A7C5Q7G5"/>
<dbReference type="PANTHER" id="PTHR35272:SF3">
    <property type="entry name" value="THIOL:DISULFIDE INTERCHANGE PROTEIN DSBC"/>
    <property type="match status" value="1"/>
</dbReference>